<keyword evidence="4 8" id="KW-0479">Metal-binding</keyword>
<dbReference type="InterPro" id="IPR001128">
    <property type="entry name" value="Cyt_P450"/>
</dbReference>
<dbReference type="GO" id="GO:0004497">
    <property type="term" value="F:monooxygenase activity"/>
    <property type="evidence" value="ECO:0007669"/>
    <property type="project" value="UniProtKB-KW"/>
</dbReference>
<evidence type="ECO:0000256" key="9">
    <source>
        <dbReference type="SAM" id="Phobius"/>
    </source>
</evidence>
<keyword evidence="11" id="KW-1185">Reference proteome</keyword>
<comment type="cofactor">
    <cofactor evidence="1 8">
        <name>heme</name>
        <dbReference type="ChEBI" id="CHEBI:30413"/>
    </cofactor>
</comment>
<dbReference type="Pfam" id="PF00067">
    <property type="entry name" value="p450"/>
    <property type="match status" value="1"/>
</dbReference>
<evidence type="ECO:0000256" key="5">
    <source>
        <dbReference type="ARBA" id="ARBA00023002"/>
    </source>
</evidence>
<dbReference type="InterPro" id="IPR050121">
    <property type="entry name" value="Cytochrome_P450_monoxygenase"/>
</dbReference>
<dbReference type="AlphaFoldDB" id="A0A1Y2IWW5"/>
<dbReference type="GO" id="GO:0020037">
    <property type="term" value="F:heme binding"/>
    <property type="evidence" value="ECO:0007669"/>
    <property type="project" value="InterPro"/>
</dbReference>
<dbReference type="CDD" id="cd11061">
    <property type="entry name" value="CYP67-like"/>
    <property type="match status" value="1"/>
</dbReference>
<dbReference type="GO" id="GO:0005506">
    <property type="term" value="F:iron ion binding"/>
    <property type="evidence" value="ECO:0007669"/>
    <property type="project" value="InterPro"/>
</dbReference>
<protein>
    <submittedName>
        <fullName evidence="10">High nitrogen upregulated cytochrome P450 monooxygenase 2</fullName>
    </submittedName>
</protein>
<dbReference type="GO" id="GO:0016705">
    <property type="term" value="F:oxidoreductase activity, acting on paired donors, with incorporation or reduction of molecular oxygen"/>
    <property type="evidence" value="ECO:0007669"/>
    <property type="project" value="InterPro"/>
</dbReference>
<dbReference type="PANTHER" id="PTHR24305">
    <property type="entry name" value="CYTOCHROME P450"/>
    <property type="match status" value="1"/>
</dbReference>
<evidence type="ECO:0000256" key="2">
    <source>
        <dbReference type="ARBA" id="ARBA00005179"/>
    </source>
</evidence>
<dbReference type="PRINTS" id="PR00463">
    <property type="entry name" value="EP450I"/>
</dbReference>
<dbReference type="Gene3D" id="1.10.630.10">
    <property type="entry name" value="Cytochrome P450"/>
    <property type="match status" value="1"/>
</dbReference>
<evidence type="ECO:0000256" key="4">
    <source>
        <dbReference type="ARBA" id="ARBA00022723"/>
    </source>
</evidence>
<accession>A0A1Y2IWW5</accession>
<dbReference type="PRINTS" id="PR00385">
    <property type="entry name" value="P450"/>
</dbReference>
<dbReference type="OrthoDB" id="6692864at2759"/>
<evidence type="ECO:0000256" key="1">
    <source>
        <dbReference type="ARBA" id="ARBA00001971"/>
    </source>
</evidence>
<evidence type="ECO:0000256" key="6">
    <source>
        <dbReference type="ARBA" id="ARBA00023004"/>
    </source>
</evidence>
<feature type="transmembrane region" description="Helical" evidence="9">
    <location>
        <begin position="62"/>
        <end position="83"/>
    </location>
</feature>
<evidence type="ECO:0000256" key="7">
    <source>
        <dbReference type="ARBA" id="ARBA00023033"/>
    </source>
</evidence>
<feature type="transmembrane region" description="Helical" evidence="9">
    <location>
        <begin position="35"/>
        <end position="55"/>
    </location>
</feature>
<comment type="pathway">
    <text evidence="2">Secondary metabolite biosynthesis.</text>
</comment>
<dbReference type="InterPro" id="IPR002401">
    <property type="entry name" value="Cyt_P450_E_grp-I"/>
</dbReference>
<dbReference type="EMBL" id="KZ084094">
    <property type="protein sequence ID" value="OSD05153.1"/>
    <property type="molecule type" value="Genomic_DNA"/>
</dbReference>
<gene>
    <name evidence="10" type="ORF">PYCCODRAFT_1450696</name>
</gene>
<sequence>MESAANSHPSMEPSLLAICAMGLITHQLFRRLETYAISTHSLLLVIPQAVGFMLLRRSMPQLTAATVSCIVFLLSLITSVTIYRISPFHPLAHYPGPIACKVSKFWMAGVSLTGRQHTYIQSLHQRYGDVVRIGPNELSMRDPSVLNPTFGPGGLPKGPIMVGRILTATNLPLVGILDPELHAERRKPWNRAFSAPALKEYEPLIANRVTQLVRVLSDQRGEIDVGRFFNYFSYDFMMDMAYGGGSELLRDGDTNNIWHTMEAGWPAATALSHVPYLGPYGGRVPAIAATVDRLVSYCRKFTMKRIERGSERKDIFHYLNNEDQPEKPSPPISQLLDDGILAIVAGSDTTSSALTSLAFCLATHPAALHKLQAEIDRFYPAGEDPCVATHYRDMHYLTAVVHETLRLYPPVPSGMNRRVPHGTHGVMLGPYFVPGGTSMFLHPYSLHRDPRYFSPFTTSFWPERWLVAANRGFTNAGSVTFNHNDAAFVPFSHGPGNCVGKQLAMQEMRAVVCALLQKFDLRLRDGWDVREYDRGFKDYFVTTRPEVPVTLQARF</sequence>
<dbReference type="STRING" id="1353009.A0A1Y2IWW5"/>
<feature type="binding site" description="axial binding residue" evidence="8">
    <location>
        <position position="498"/>
    </location>
    <ligand>
        <name>heme</name>
        <dbReference type="ChEBI" id="CHEBI:30413"/>
    </ligand>
    <ligandPart>
        <name>Fe</name>
        <dbReference type="ChEBI" id="CHEBI:18248"/>
    </ligandPart>
</feature>
<name>A0A1Y2IWW5_TRAC3</name>
<evidence type="ECO:0000313" key="10">
    <source>
        <dbReference type="EMBL" id="OSD05153.1"/>
    </source>
</evidence>
<keyword evidence="7 10" id="KW-0503">Monooxygenase</keyword>
<dbReference type="PANTHER" id="PTHR24305:SF187">
    <property type="entry name" value="P450, PUTATIVE (EUROFUNG)-RELATED"/>
    <property type="match status" value="1"/>
</dbReference>
<keyword evidence="8" id="KW-0349">Heme</keyword>
<evidence type="ECO:0000256" key="8">
    <source>
        <dbReference type="PIRSR" id="PIRSR602401-1"/>
    </source>
</evidence>
<organism evidence="10 11">
    <name type="scientific">Trametes coccinea (strain BRFM310)</name>
    <name type="common">Pycnoporus coccineus</name>
    <dbReference type="NCBI Taxonomy" id="1353009"/>
    <lineage>
        <taxon>Eukaryota</taxon>
        <taxon>Fungi</taxon>
        <taxon>Dikarya</taxon>
        <taxon>Basidiomycota</taxon>
        <taxon>Agaricomycotina</taxon>
        <taxon>Agaricomycetes</taxon>
        <taxon>Polyporales</taxon>
        <taxon>Polyporaceae</taxon>
        <taxon>Trametes</taxon>
    </lineage>
</organism>
<keyword evidence="6 8" id="KW-0408">Iron</keyword>
<comment type="similarity">
    <text evidence="3">Belongs to the cytochrome P450 family.</text>
</comment>
<keyword evidence="5" id="KW-0560">Oxidoreductase</keyword>
<evidence type="ECO:0000256" key="3">
    <source>
        <dbReference type="ARBA" id="ARBA00010617"/>
    </source>
</evidence>
<evidence type="ECO:0000313" key="11">
    <source>
        <dbReference type="Proteomes" id="UP000193067"/>
    </source>
</evidence>
<dbReference type="SUPFAM" id="SSF48264">
    <property type="entry name" value="Cytochrome P450"/>
    <property type="match status" value="1"/>
</dbReference>
<keyword evidence="9" id="KW-0812">Transmembrane</keyword>
<keyword evidence="9" id="KW-1133">Transmembrane helix</keyword>
<proteinExistence type="inferred from homology"/>
<keyword evidence="9" id="KW-0472">Membrane</keyword>
<dbReference type="InterPro" id="IPR036396">
    <property type="entry name" value="Cyt_P450_sf"/>
</dbReference>
<reference evidence="10 11" key="1">
    <citation type="journal article" date="2015" name="Biotechnol. Biofuels">
        <title>Enhanced degradation of softwood versus hardwood by the white-rot fungus Pycnoporus coccineus.</title>
        <authorList>
            <person name="Couturier M."/>
            <person name="Navarro D."/>
            <person name="Chevret D."/>
            <person name="Henrissat B."/>
            <person name="Piumi F."/>
            <person name="Ruiz-Duenas F.J."/>
            <person name="Martinez A.T."/>
            <person name="Grigoriev I.V."/>
            <person name="Riley R."/>
            <person name="Lipzen A."/>
            <person name="Berrin J.G."/>
            <person name="Master E.R."/>
            <person name="Rosso M.N."/>
        </authorList>
    </citation>
    <scope>NUCLEOTIDE SEQUENCE [LARGE SCALE GENOMIC DNA]</scope>
    <source>
        <strain evidence="10 11">BRFM310</strain>
    </source>
</reference>
<dbReference type="Proteomes" id="UP000193067">
    <property type="component" value="Unassembled WGS sequence"/>
</dbReference>